<proteinExistence type="inferred from homology"/>
<organism evidence="4 5">
    <name type="scientific">Dietzia cinnamea</name>
    <dbReference type="NCBI Taxonomy" id="321318"/>
    <lineage>
        <taxon>Bacteria</taxon>
        <taxon>Bacillati</taxon>
        <taxon>Actinomycetota</taxon>
        <taxon>Actinomycetes</taxon>
        <taxon>Mycobacteriales</taxon>
        <taxon>Dietziaceae</taxon>
        <taxon>Dietzia</taxon>
    </lineage>
</organism>
<evidence type="ECO:0000313" key="4">
    <source>
        <dbReference type="EMBL" id="TCW25702.1"/>
    </source>
</evidence>
<keyword evidence="2" id="KW-0560">Oxidoreductase</keyword>
<dbReference type="RefSeq" id="WP_131885089.1">
    <property type="nucleotide sequence ID" value="NZ_CP143053.1"/>
</dbReference>
<dbReference type="PANTHER" id="PTHR30466:SF15">
    <property type="entry name" value="POSSIBLE OXIDOREDUCTASE"/>
    <property type="match status" value="1"/>
</dbReference>
<feature type="domain" description="Flavin reductase like" evidence="3">
    <location>
        <begin position="10"/>
        <end position="157"/>
    </location>
</feature>
<dbReference type="SUPFAM" id="SSF50475">
    <property type="entry name" value="FMN-binding split barrel"/>
    <property type="match status" value="1"/>
</dbReference>
<dbReference type="AlphaFoldDB" id="A0A4R3ZXR2"/>
<sequence length="169" mass="18175">MSDQAFEDLMASLDTAMIVVTTAAEDERAGCLVGFHAQSSISGQHYSVWLSKANHTYRVSLRATHFAVHFLTSSDLALAERFGTRSGEDTDKFEGLQTVTGDGGVPLIRELPNRMVLERIATLDDGGDHVCVTTRVVSSHSGGAFSPLRLSDCSHLDAGHASEERAITP</sequence>
<dbReference type="SMART" id="SM00903">
    <property type="entry name" value="Flavin_Reduct"/>
    <property type="match status" value="1"/>
</dbReference>
<reference evidence="4 5" key="1">
    <citation type="submission" date="2019-03" db="EMBL/GenBank/DDBJ databases">
        <title>Root nodule microbial communities of legume samples collected from USA, Mexico and Botswana.</title>
        <authorList>
            <person name="Hirsch A."/>
        </authorList>
    </citation>
    <scope>NUCLEOTIDE SEQUENCE [LARGE SCALE GENOMIC DNA]</scope>
    <source>
        <strain evidence="4 5">55</strain>
    </source>
</reference>
<dbReference type="GO" id="GO:0010181">
    <property type="term" value="F:FMN binding"/>
    <property type="evidence" value="ECO:0007669"/>
    <property type="project" value="InterPro"/>
</dbReference>
<accession>A0A4R3ZXR2</accession>
<protein>
    <submittedName>
        <fullName evidence="4">Flavin reductase (DIM6/NTAB) family NADH-FMN oxidoreductase RutF</fullName>
    </submittedName>
</protein>
<dbReference type="InterPro" id="IPR012349">
    <property type="entry name" value="Split_barrel_FMN-bd"/>
</dbReference>
<dbReference type="EMBL" id="SMCX01000003">
    <property type="protein sequence ID" value="TCW25702.1"/>
    <property type="molecule type" value="Genomic_DNA"/>
</dbReference>
<dbReference type="PANTHER" id="PTHR30466">
    <property type="entry name" value="FLAVIN REDUCTASE"/>
    <property type="match status" value="1"/>
</dbReference>
<evidence type="ECO:0000256" key="2">
    <source>
        <dbReference type="ARBA" id="ARBA00023002"/>
    </source>
</evidence>
<dbReference type="GO" id="GO:0042602">
    <property type="term" value="F:riboflavin reductase (NADPH) activity"/>
    <property type="evidence" value="ECO:0007669"/>
    <property type="project" value="TreeGrafter"/>
</dbReference>
<dbReference type="Pfam" id="PF01613">
    <property type="entry name" value="Flavin_Reduct"/>
    <property type="match status" value="1"/>
</dbReference>
<dbReference type="InterPro" id="IPR050268">
    <property type="entry name" value="NADH-dep_flavin_reductase"/>
</dbReference>
<evidence type="ECO:0000256" key="1">
    <source>
        <dbReference type="ARBA" id="ARBA00008898"/>
    </source>
</evidence>
<evidence type="ECO:0000259" key="3">
    <source>
        <dbReference type="SMART" id="SM00903"/>
    </source>
</evidence>
<name>A0A4R3ZXR2_9ACTN</name>
<comment type="similarity">
    <text evidence="1">Belongs to the non-flavoprotein flavin reductase family.</text>
</comment>
<comment type="caution">
    <text evidence="4">The sequence shown here is derived from an EMBL/GenBank/DDBJ whole genome shotgun (WGS) entry which is preliminary data.</text>
</comment>
<dbReference type="InterPro" id="IPR002563">
    <property type="entry name" value="Flavin_Rdtase-like_dom"/>
</dbReference>
<dbReference type="GeneID" id="89531904"/>
<gene>
    <name evidence="4" type="ORF">EDD19_10349</name>
</gene>
<dbReference type="Gene3D" id="2.30.110.10">
    <property type="entry name" value="Electron Transport, Fmn-binding Protein, Chain A"/>
    <property type="match status" value="1"/>
</dbReference>
<evidence type="ECO:0000313" key="5">
    <source>
        <dbReference type="Proteomes" id="UP000295805"/>
    </source>
</evidence>
<dbReference type="Proteomes" id="UP000295805">
    <property type="component" value="Unassembled WGS sequence"/>
</dbReference>